<evidence type="ECO:0000313" key="3">
    <source>
        <dbReference type="Proteomes" id="UP001185028"/>
    </source>
</evidence>
<keyword evidence="1" id="KW-0812">Transmembrane</keyword>
<keyword evidence="3" id="KW-1185">Reference proteome</keyword>
<organism evidence="2 3">
    <name type="scientific">Paenibacillus hunanensis</name>
    <dbReference type="NCBI Taxonomy" id="539262"/>
    <lineage>
        <taxon>Bacteria</taxon>
        <taxon>Bacillati</taxon>
        <taxon>Bacillota</taxon>
        <taxon>Bacilli</taxon>
        <taxon>Bacillales</taxon>
        <taxon>Paenibacillaceae</taxon>
        <taxon>Paenibacillus</taxon>
    </lineage>
</organism>
<protein>
    <submittedName>
        <fullName evidence="2">Membrane protein</fullName>
    </submittedName>
</protein>
<evidence type="ECO:0000313" key="2">
    <source>
        <dbReference type="EMBL" id="MDR6244012.1"/>
    </source>
</evidence>
<dbReference type="Pfam" id="PF10031">
    <property type="entry name" value="DUF2273"/>
    <property type="match status" value="1"/>
</dbReference>
<feature type="transmembrane region" description="Helical" evidence="1">
    <location>
        <begin position="21"/>
        <end position="48"/>
    </location>
</feature>
<keyword evidence="1" id="KW-0472">Membrane</keyword>
<comment type="caution">
    <text evidence="2">The sequence shown here is derived from an EMBL/GenBank/DDBJ whole genome shotgun (WGS) entry which is preliminary data.</text>
</comment>
<reference evidence="2 3" key="1">
    <citation type="submission" date="2023-07" db="EMBL/GenBank/DDBJ databases">
        <title>Genomic Encyclopedia of Type Strains, Phase IV (KMG-IV): sequencing the most valuable type-strain genomes for metagenomic binning, comparative biology and taxonomic classification.</title>
        <authorList>
            <person name="Goeker M."/>
        </authorList>
    </citation>
    <scope>NUCLEOTIDE SEQUENCE [LARGE SCALE GENOMIC DNA]</scope>
    <source>
        <strain evidence="2 3">DSM 22170</strain>
    </source>
</reference>
<evidence type="ECO:0000256" key="1">
    <source>
        <dbReference type="SAM" id="Phobius"/>
    </source>
</evidence>
<dbReference type="EMBL" id="JAVDQH010000006">
    <property type="protein sequence ID" value="MDR6244012.1"/>
    <property type="molecule type" value="Genomic_DNA"/>
</dbReference>
<proteinExistence type="predicted"/>
<gene>
    <name evidence="2" type="ORF">JOC58_001905</name>
</gene>
<dbReference type="Proteomes" id="UP001185028">
    <property type="component" value="Unassembled WGS sequence"/>
</dbReference>
<name>A0ABU1IZ83_9BACL</name>
<sequence length="67" mass="7863">MDMMELLLPYRRRILWTLLGLIVGILWITIGFGYTLLIVACMLVGYLIGKWQDGALNVQKWVQFFTR</sequence>
<accession>A0ABU1IZ83</accession>
<dbReference type="InterPro" id="IPR018730">
    <property type="entry name" value="DUF2273"/>
</dbReference>
<keyword evidence="1" id="KW-1133">Transmembrane helix</keyword>